<evidence type="ECO:0000313" key="1">
    <source>
        <dbReference type="EMBL" id="BAQ50362.1"/>
    </source>
</evidence>
<dbReference type="EMBL" id="AP014708">
    <property type="protein sequence ID" value="BAQ50362.1"/>
    <property type="molecule type" value="Genomic_DNA"/>
</dbReference>
<dbReference type="KEGG" id="maqu:Maq22A_4p60010"/>
<sequence>MMEAHRRRQRLAEGEKESPIKAWARKAFADHVMTPEVVKSFTFRRARGGSSYWFGLTWRPGHLSLVGDVGEMTLTHYQALAEFEPGIRWAAGGDFSYLIEKSDKRGKDLDRSGTVEDILRMADEGAVWALEGVVKERRKYRRDVAKGMLRFEAALAEWDFWRRLGVEDEDDRPRLEDYTPEHYREEEAGSSRFTKKERADWRGRWGGDAFVYGHEPESQWHVPDGFELWFRIWEAVRHRLDFHDTDPNIVLTPNGRWRLEEALTKHLDDDEMHPNAVADFCRGTLNIDDYYGDYKYKEEYRWMVEAIHHGCNMILDEIHPKRTWGKTWGDPVV</sequence>
<gene>
    <name evidence="1" type="ORF">Maq22A_4p60010</name>
</gene>
<geneLocation type="plasmid" evidence="2">
    <name>pMaq22A_4p DNA</name>
</geneLocation>
<dbReference type="PATRIC" id="fig|270351.10.peg.7550"/>
<reference evidence="1 2" key="1">
    <citation type="journal article" date="2015" name="Genome Announc.">
        <title>Complete Genome Sequence of Methylobacterium aquaticum Strain 22A, Isolated from Racomitrium japonicum Moss.</title>
        <authorList>
            <person name="Tani A."/>
            <person name="Ogura Y."/>
            <person name="Hayashi T."/>
            <person name="Kimbara K."/>
        </authorList>
    </citation>
    <scope>NUCLEOTIDE SEQUENCE [LARGE SCALE GENOMIC DNA]</scope>
    <source>
        <strain evidence="1 2">MA-22A</strain>
        <plasmid evidence="2">Plasmid pMaq22A_4p DNA</plasmid>
    </source>
</reference>
<keyword evidence="1" id="KW-0614">Plasmid</keyword>
<proteinExistence type="predicted"/>
<accession>A0A0C6FTE6</accession>
<organism evidence="1 2">
    <name type="scientific">Methylobacterium aquaticum</name>
    <dbReference type="NCBI Taxonomy" id="270351"/>
    <lineage>
        <taxon>Bacteria</taxon>
        <taxon>Pseudomonadati</taxon>
        <taxon>Pseudomonadota</taxon>
        <taxon>Alphaproteobacteria</taxon>
        <taxon>Hyphomicrobiales</taxon>
        <taxon>Methylobacteriaceae</taxon>
        <taxon>Methylobacterium</taxon>
    </lineage>
</organism>
<name>A0A0C6FTE6_9HYPH</name>
<dbReference type="Proteomes" id="UP000061432">
    <property type="component" value="Plasmid pMaq22A_4p"/>
</dbReference>
<dbReference type="AlphaFoldDB" id="A0A0C6FTE6"/>
<dbReference type="OrthoDB" id="7262891at2"/>
<dbReference type="RefSeq" id="WP_060851404.1">
    <property type="nucleotide sequence ID" value="NZ_AP014708.1"/>
</dbReference>
<evidence type="ECO:0000313" key="2">
    <source>
        <dbReference type="Proteomes" id="UP000061432"/>
    </source>
</evidence>
<protein>
    <submittedName>
        <fullName evidence="1">Uncharacterized protein</fullName>
    </submittedName>
</protein>
<reference evidence="2" key="2">
    <citation type="submission" date="2015-01" db="EMBL/GenBank/DDBJ databases">
        <title>Complete genome sequence of Methylobacterium aquaticum strain 22A.</title>
        <authorList>
            <person name="Tani A."/>
            <person name="Ogura Y."/>
            <person name="Hayashi T."/>
        </authorList>
    </citation>
    <scope>NUCLEOTIDE SEQUENCE [LARGE SCALE GENOMIC DNA]</scope>
    <source>
        <strain evidence="2">MA-22A</strain>
        <plasmid evidence="2">Plasmid pMaq22A_4p DNA</plasmid>
    </source>
</reference>